<dbReference type="AlphaFoldDB" id="A0A9R1UJ15"/>
<evidence type="ECO:0000313" key="2">
    <source>
        <dbReference type="Proteomes" id="UP000235145"/>
    </source>
</evidence>
<organism evidence="1 2">
    <name type="scientific">Lactuca sativa</name>
    <name type="common">Garden lettuce</name>
    <dbReference type="NCBI Taxonomy" id="4236"/>
    <lineage>
        <taxon>Eukaryota</taxon>
        <taxon>Viridiplantae</taxon>
        <taxon>Streptophyta</taxon>
        <taxon>Embryophyta</taxon>
        <taxon>Tracheophyta</taxon>
        <taxon>Spermatophyta</taxon>
        <taxon>Magnoliopsida</taxon>
        <taxon>eudicotyledons</taxon>
        <taxon>Gunneridae</taxon>
        <taxon>Pentapetalae</taxon>
        <taxon>asterids</taxon>
        <taxon>campanulids</taxon>
        <taxon>Asterales</taxon>
        <taxon>Asteraceae</taxon>
        <taxon>Cichorioideae</taxon>
        <taxon>Cichorieae</taxon>
        <taxon>Lactucinae</taxon>
        <taxon>Lactuca</taxon>
    </lineage>
</organism>
<comment type="caution">
    <text evidence="1">The sequence shown here is derived from an EMBL/GenBank/DDBJ whole genome shotgun (WGS) entry which is preliminary data.</text>
</comment>
<proteinExistence type="predicted"/>
<keyword evidence="2" id="KW-1185">Reference proteome</keyword>
<name>A0A9R1UJ15_LACSA</name>
<sequence length="178" mass="21274">MIKTRKTFLGCNNKLCRSAWYACEAIKNEISECLNSIIVEARRNPLITTLEHIRVYIMDRIVHMFWLIVHSQGLVFEAKFNYESFTLDLETVINYIHNIYNGYASEYFSKDRFIKCYQTNIIHINRNNLWEQNPFPPKAKRIPRIPTTKRRRHASKNKIKFSTTIVNVSKIIRYCNFF</sequence>
<dbReference type="EMBL" id="NBSK02000009">
    <property type="protein sequence ID" value="KAJ0188375.1"/>
    <property type="molecule type" value="Genomic_DNA"/>
</dbReference>
<protein>
    <submittedName>
        <fullName evidence="1">Uncharacterized protein</fullName>
    </submittedName>
</protein>
<evidence type="ECO:0000313" key="1">
    <source>
        <dbReference type="EMBL" id="KAJ0188375.1"/>
    </source>
</evidence>
<gene>
    <name evidence="1" type="ORF">LSAT_V11C900489480</name>
</gene>
<accession>A0A9R1UJ15</accession>
<dbReference type="Proteomes" id="UP000235145">
    <property type="component" value="Unassembled WGS sequence"/>
</dbReference>
<reference evidence="1 2" key="1">
    <citation type="journal article" date="2017" name="Nat. Commun.">
        <title>Genome assembly with in vitro proximity ligation data and whole-genome triplication in lettuce.</title>
        <authorList>
            <person name="Reyes-Chin-Wo S."/>
            <person name="Wang Z."/>
            <person name="Yang X."/>
            <person name="Kozik A."/>
            <person name="Arikit S."/>
            <person name="Song C."/>
            <person name="Xia L."/>
            <person name="Froenicke L."/>
            <person name="Lavelle D.O."/>
            <person name="Truco M.J."/>
            <person name="Xia R."/>
            <person name="Zhu S."/>
            <person name="Xu C."/>
            <person name="Xu H."/>
            <person name="Xu X."/>
            <person name="Cox K."/>
            <person name="Korf I."/>
            <person name="Meyers B.C."/>
            <person name="Michelmore R.W."/>
        </authorList>
    </citation>
    <scope>NUCLEOTIDE SEQUENCE [LARGE SCALE GENOMIC DNA]</scope>
    <source>
        <strain evidence="2">cv. Salinas</strain>
        <tissue evidence="1">Seedlings</tissue>
    </source>
</reference>